<reference evidence="2" key="1">
    <citation type="journal article" date="2020" name="Phytopathology">
        <title>Genome Sequence Resources of Colletotrichum truncatum, C. plurivorum, C. musicola, and C. sojae: Four Species Pathogenic to Soybean (Glycine max).</title>
        <authorList>
            <person name="Rogerio F."/>
            <person name="Boufleur T.R."/>
            <person name="Ciampi-Guillardi M."/>
            <person name="Sukno S.A."/>
            <person name="Thon M.R."/>
            <person name="Massola Junior N.S."/>
            <person name="Baroncelli R."/>
        </authorList>
    </citation>
    <scope>NUCLEOTIDE SEQUENCE</scope>
    <source>
        <strain evidence="2">LFN0074</strain>
    </source>
</reference>
<comment type="caution">
    <text evidence="2">The sequence shown here is derived from an EMBL/GenBank/DDBJ whole genome shotgun (WGS) entry which is preliminary data.</text>
</comment>
<organism evidence="2 3">
    <name type="scientific">Colletotrichum musicola</name>
    <dbReference type="NCBI Taxonomy" id="2175873"/>
    <lineage>
        <taxon>Eukaryota</taxon>
        <taxon>Fungi</taxon>
        <taxon>Dikarya</taxon>
        <taxon>Ascomycota</taxon>
        <taxon>Pezizomycotina</taxon>
        <taxon>Sordariomycetes</taxon>
        <taxon>Hypocreomycetidae</taxon>
        <taxon>Glomerellales</taxon>
        <taxon>Glomerellaceae</taxon>
        <taxon>Colletotrichum</taxon>
        <taxon>Colletotrichum orchidearum species complex</taxon>
    </lineage>
</organism>
<accession>A0A8H6KNJ4</accession>
<proteinExistence type="predicted"/>
<name>A0A8H6KNJ4_9PEZI</name>
<dbReference type="OrthoDB" id="4841795at2759"/>
<dbReference type="Proteomes" id="UP000639643">
    <property type="component" value="Unassembled WGS sequence"/>
</dbReference>
<evidence type="ECO:0000313" key="3">
    <source>
        <dbReference type="Proteomes" id="UP000639643"/>
    </source>
</evidence>
<dbReference type="AlphaFoldDB" id="A0A8H6KNJ4"/>
<feature type="region of interest" description="Disordered" evidence="1">
    <location>
        <begin position="112"/>
        <end position="154"/>
    </location>
</feature>
<evidence type="ECO:0000256" key="1">
    <source>
        <dbReference type="SAM" id="MobiDB-lite"/>
    </source>
</evidence>
<sequence length="154" mass="17143">MSDAVAADLSQPSPTWKEMKALDSHIPRSNAVSSLDAHEHAAFRGSPIQRICSSGSGRVKQLVADYEARCRNGEDSEELNSGDMRRKRELGQVRLLKDDDYCVLSGKHVSEFENENKVEERPADSPSEKNSIGSDNYEEDGETSWIKVKDSDLD</sequence>
<feature type="compositionally biased region" description="Basic and acidic residues" evidence="1">
    <location>
        <begin position="112"/>
        <end position="127"/>
    </location>
</feature>
<evidence type="ECO:0000313" key="2">
    <source>
        <dbReference type="EMBL" id="KAF6834493.1"/>
    </source>
</evidence>
<dbReference type="EMBL" id="WIGM01000195">
    <property type="protein sequence ID" value="KAF6834493.1"/>
    <property type="molecule type" value="Genomic_DNA"/>
</dbReference>
<keyword evidence="3" id="KW-1185">Reference proteome</keyword>
<gene>
    <name evidence="2" type="ORF">CMUS01_06125</name>
</gene>
<protein>
    <submittedName>
        <fullName evidence="2">Uncharacterized protein</fullName>
    </submittedName>
</protein>